<proteinExistence type="predicted"/>
<dbReference type="AlphaFoldDB" id="A0A8S1ABT7"/>
<gene>
    <name evidence="1" type="ORF">APLA_LOCUS10610</name>
</gene>
<reference evidence="1 2" key="1">
    <citation type="submission" date="2020-04" db="EMBL/GenBank/DDBJ databases">
        <authorList>
            <person name="Wallbank WR R."/>
            <person name="Pardo Diaz C."/>
            <person name="Kozak K."/>
            <person name="Martin S."/>
            <person name="Jiggins C."/>
            <person name="Moest M."/>
            <person name="Warren A I."/>
            <person name="Byers J.R.P. K."/>
            <person name="Montejo-Kovacevich G."/>
            <person name="Yen C E."/>
        </authorList>
    </citation>
    <scope>NUCLEOTIDE SEQUENCE [LARGE SCALE GENOMIC DNA]</scope>
</reference>
<name>A0A8S1ABT7_ARCPL</name>
<dbReference type="Proteomes" id="UP000494256">
    <property type="component" value="Unassembled WGS sequence"/>
</dbReference>
<dbReference type="OrthoDB" id="5835618at2759"/>
<protein>
    <submittedName>
        <fullName evidence="1">Uncharacterized protein</fullName>
    </submittedName>
</protein>
<accession>A0A8S1ABT7</accession>
<dbReference type="EMBL" id="CADEBD010000314">
    <property type="protein sequence ID" value="CAB3243974.1"/>
    <property type="molecule type" value="Genomic_DNA"/>
</dbReference>
<evidence type="ECO:0000313" key="1">
    <source>
        <dbReference type="EMBL" id="CAB3243974.1"/>
    </source>
</evidence>
<comment type="caution">
    <text evidence="1">The sequence shown here is derived from an EMBL/GenBank/DDBJ whole genome shotgun (WGS) entry which is preliminary data.</text>
</comment>
<organism evidence="1 2">
    <name type="scientific">Arctia plantaginis</name>
    <name type="common">Wood tiger moth</name>
    <name type="synonym">Phalaena plantaginis</name>
    <dbReference type="NCBI Taxonomy" id="874455"/>
    <lineage>
        <taxon>Eukaryota</taxon>
        <taxon>Metazoa</taxon>
        <taxon>Ecdysozoa</taxon>
        <taxon>Arthropoda</taxon>
        <taxon>Hexapoda</taxon>
        <taxon>Insecta</taxon>
        <taxon>Pterygota</taxon>
        <taxon>Neoptera</taxon>
        <taxon>Endopterygota</taxon>
        <taxon>Lepidoptera</taxon>
        <taxon>Glossata</taxon>
        <taxon>Ditrysia</taxon>
        <taxon>Noctuoidea</taxon>
        <taxon>Erebidae</taxon>
        <taxon>Arctiinae</taxon>
        <taxon>Arctia</taxon>
    </lineage>
</organism>
<evidence type="ECO:0000313" key="2">
    <source>
        <dbReference type="Proteomes" id="UP000494256"/>
    </source>
</evidence>
<sequence length="138" mass="15759">MLPHKDIHKRTWKSCDGKTVNQFEHVVIDARHKSNIQDVKIYRGTDCDSGYYLVGIKLIAKIKLTSSKDIQREPSINTVKLKDENIAAFNIKISNKAELEDLGDINNLCEKTKQIVKDVGIRICGTEECEKAMDRKKE</sequence>